<feature type="region of interest" description="Disordered" evidence="2">
    <location>
        <begin position="222"/>
        <end position="244"/>
    </location>
</feature>
<feature type="region of interest" description="Disordered" evidence="2">
    <location>
        <begin position="318"/>
        <end position="352"/>
    </location>
</feature>
<keyword evidence="5" id="KW-1185">Reference proteome</keyword>
<keyword evidence="1" id="KW-0479">Metal-binding</keyword>
<feature type="compositionally biased region" description="Polar residues" evidence="2">
    <location>
        <begin position="224"/>
        <end position="244"/>
    </location>
</feature>
<evidence type="ECO:0000313" key="4">
    <source>
        <dbReference type="EMBL" id="CAA7058624.1"/>
    </source>
</evidence>
<dbReference type="Proteomes" id="UP000467841">
    <property type="component" value="Unassembled WGS sequence"/>
</dbReference>
<reference evidence="4" key="1">
    <citation type="submission" date="2020-01" db="EMBL/GenBank/DDBJ databases">
        <authorList>
            <person name="Mishra B."/>
        </authorList>
    </citation>
    <scope>NUCLEOTIDE SEQUENCE [LARGE SCALE GENOMIC DNA]</scope>
</reference>
<proteinExistence type="predicted"/>
<name>A0A6D2KZ70_9BRAS</name>
<dbReference type="Pfam" id="PF13639">
    <property type="entry name" value="zf-RING_2"/>
    <property type="match status" value="1"/>
</dbReference>
<keyword evidence="1" id="KW-0862">Zinc</keyword>
<dbReference type="PANTHER" id="PTHR46798">
    <property type="entry name" value="OS09G0511500 PROTEIN"/>
    <property type="match status" value="1"/>
</dbReference>
<feature type="compositionally biased region" description="Basic residues" evidence="2">
    <location>
        <begin position="423"/>
        <end position="434"/>
    </location>
</feature>
<evidence type="ECO:0000256" key="1">
    <source>
        <dbReference type="PROSITE-ProRule" id="PRU00175"/>
    </source>
</evidence>
<dbReference type="GO" id="GO:0008270">
    <property type="term" value="F:zinc ion binding"/>
    <property type="evidence" value="ECO:0007669"/>
    <property type="project" value="UniProtKB-KW"/>
</dbReference>
<dbReference type="PANTHER" id="PTHR46798:SF17">
    <property type="entry name" value="RING_U-BOX SUPERFAMILY PROTEIN"/>
    <property type="match status" value="1"/>
</dbReference>
<comment type="caution">
    <text evidence="4">The sequence shown here is derived from an EMBL/GenBank/DDBJ whole genome shotgun (WGS) entry which is preliminary data.</text>
</comment>
<evidence type="ECO:0000256" key="2">
    <source>
        <dbReference type="SAM" id="MobiDB-lite"/>
    </source>
</evidence>
<feature type="domain" description="RING-type" evidence="3">
    <location>
        <begin position="37"/>
        <end position="81"/>
    </location>
</feature>
<dbReference type="SUPFAM" id="SSF57850">
    <property type="entry name" value="RING/U-box"/>
    <property type="match status" value="1"/>
</dbReference>
<keyword evidence="1" id="KW-0863">Zinc-finger</keyword>
<dbReference type="PROSITE" id="PS50089">
    <property type="entry name" value="ZF_RING_2"/>
    <property type="match status" value="1"/>
</dbReference>
<dbReference type="AlphaFoldDB" id="A0A6D2KZ70"/>
<feature type="compositionally biased region" description="Gly residues" evidence="2">
    <location>
        <begin position="435"/>
        <end position="467"/>
    </location>
</feature>
<evidence type="ECO:0000259" key="3">
    <source>
        <dbReference type="PROSITE" id="PS50089"/>
    </source>
</evidence>
<sequence length="467" mass="50759">MSSGNNNVNERMQFAFDLNLEAVGDGNCDSPDNSDLCTICLEPLLVNTDRTVVTLMCNHKFHIDCIGSAFNARNSMQCPNCMRIEPGQWRFSTCNHQNFDWRDEDWFSGGEDPGFFNAMHMGMELCPYAHLSRELYHYEGPNSGHNTEQCLFIEYSFTLPRYPTAAAGDTRGSDSRYTEPEPIPYTQQVFWSVAGPGVFRGRHYLAHPTLYHDLSSRVTLPYPNRSTMQPNRMDPSTSSPVSRGSVFSTMTVREQLATTLLPDSWSNIIGLMNFLINGSSHRSNVWYAESLFDLAQQFQMDRELYSMVFVDDGFGSGSRGGGGRGGGGGNDRDGGGGSGGSGHVFQSGGEQLGGGIGDSLSTTFGLDQQVYNNGLNHSNVQEAEPFIDLVQHFQMDRELLINMIRDGGGNENGSRGGGNQNRGRGRRGSVRGGRRGGGGGNGRRGDGGGSRGGGNGNGYGISHGGRN</sequence>
<accession>A0A6D2KZ70</accession>
<dbReference type="SMART" id="SM00184">
    <property type="entry name" value="RING"/>
    <property type="match status" value="1"/>
</dbReference>
<dbReference type="EMBL" id="CACVBM020001729">
    <property type="protein sequence ID" value="CAA7058624.1"/>
    <property type="molecule type" value="Genomic_DNA"/>
</dbReference>
<protein>
    <recommendedName>
        <fullName evidence="3">RING-type domain-containing protein</fullName>
    </recommendedName>
</protein>
<dbReference type="Gene3D" id="3.30.40.10">
    <property type="entry name" value="Zinc/RING finger domain, C3HC4 (zinc finger)"/>
    <property type="match status" value="1"/>
</dbReference>
<dbReference type="OrthoDB" id="8062037at2759"/>
<organism evidence="4 5">
    <name type="scientific">Microthlaspi erraticum</name>
    <dbReference type="NCBI Taxonomy" id="1685480"/>
    <lineage>
        <taxon>Eukaryota</taxon>
        <taxon>Viridiplantae</taxon>
        <taxon>Streptophyta</taxon>
        <taxon>Embryophyta</taxon>
        <taxon>Tracheophyta</taxon>
        <taxon>Spermatophyta</taxon>
        <taxon>Magnoliopsida</taxon>
        <taxon>eudicotyledons</taxon>
        <taxon>Gunneridae</taxon>
        <taxon>Pentapetalae</taxon>
        <taxon>rosids</taxon>
        <taxon>malvids</taxon>
        <taxon>Brassicales</taxon>
        <taxon>Brassicaceae</taxon>
        <taxon>Coluteocarpeae</taxon>
        <taxon>Microthlaspi</taxon>
    </lineage>
</organism>
<dbReference type="GO" id="GO:0004842">
    <property type="term" value="F:ubiquitin-protein transferase activity"/>
    <property type="evidence" value="ECO:0007669"/>
    <property type="project" value="InterPro"/>
</dbReference>
<dbReference type="InterPro" id="IPR013083">
    <property type="entry name" value="Znf_RING/FYVE/PHD"/>
</dbReference>
<dbReference type="InterPro" id="IPR044274">
    <property type="entry name" value="RFI2"/>
</dbReference>
<dbReference type="InterPro" id="IPR001841">
    <property type="entry name" value="Znf_RING"/>
</dbReference>
<feature type="compositionally biased region" description="Gly residues" evidence="2">
    <location>
        <begin position="406"/>
        <end position="420"/>
    </location>
</feature>
<feature type="compositionally biased region" description="Gly residues" evidence="2">
    <location>
        <begin position="318"/>
        <end position="342"/>
    </location>
</feature>
<feature type="region of interest" description="Disordered" evidence="2">
    <location>
        <begin position="404"/>
        <end position="467"/>
    </location>
</feature>
<gene>
    <name evidence="4" type="ORF">MERR_LOCUS45860</name>
</gene>
<evidence type="ECO:0000313" key="5">
    <source>
        <dbReference type="Proteomes" id="UP000467841"/>
    </source>
</evidence>